<dbReference type="Proteomes" id="UP000499080">
    <property type="component" value="Unassembled WGS sequence"/>
</dbReference>
<name>A0A4Y2DTI7_ARAVE</name>
<evidence type="ECO:0000313" key="4">
    <source>
        <dbReference type="Proteomes" id="UP000499080"/>
    </source>
</evidence>
<comment type="similarity">
    <text evidence="1">Belongs to the MAM33 family.</text>
</comment>
<comment type="caution">
    <text evidence="3">The sequence shown here is derived from an EMBL/GenBank/DDBJ whole genome shotgun (WGS) entry which is preliminary data.</text>
</comment>
<protein>
    <submittedName>
        <fullName evidence="3">Complement component 1 Q subcomponent-binding protein, mitochondrial</fullName>
    </submittedName>
</protein>
<organism evidence="3 4">
    <name type="scientific">Araneus ventricosus</name>
    <name type="common">Orbweaver spider</name>
    <name type="synonym">Epeira ventricosa</name>
    <dbReference type="NCBI Taxonomy" id="182803"/>
    <lineage>
        <taxon>Eukaryota</taxon>
        <taxon>Metazoa</taxon>
        <taxon>Ecdysozoa</taxon>
        <taxon>Arthropoda</taxon>
        <taxon>Chelicerata</taxon>
        <taxon>Arachnida</taxon>
        <taxon>Araneae</taxon>
        <taxon>Araneomorphae</taxon>
        <taxon>Entelegynae</taxon>
        <taxon>Araneoidea</taxon>
        <taxon>Araneidae</taxon>
        <taxon>Araneus</taxon>
    </lineage>
</organism>
<gene>
    <name evidence="3" type="primary">C1QBP</name>
    <name evidence="3" type="ORF">AVEN_137274_1</name>
</gene>
<evidence type="ECO:0000256" key="2">
    <source>
        <dbReference type="SAM" id="MobiDB-lite"/>
    </source>
</evidence>
<feature type="compositionally biased region" description="Basic and acidic residues" evidence="2">
    <location>
        <begin position="51"/>
        <end position="61"/>
    </location>
</feature>
<dbReference type="AlphaFoldDB" id="A0A4Y2DTI7"/>
<dbReference type="EMBL" id="BGPR01000413">
    <property type="protein sequence ID" value="GBM18905.1"/>
    <property type="molecule type" value="Genomic_DNA"/>
</dbReference>
<evidence type="ECO:0000256" key="1">
    <source>
        <dbReference type="ARBA" id="ARBA00005457"/>
    </source>
</evidence>
<dbReference type="InterPro" id="IPR036561">
    <property type="entry name" value="MAM33_sf"/>
</dbReference>
<dbReference type="OrthoDB" id="278212at2759"/>
<dbReference type="GO" id="GO:0042256">
    <property type="term" value="P:cytosolic ribosome assembly"/>
    <property type="evidence" value="ECO:0007669"/>
    <property type="project" value="TreeGrafter"/>
</dbReference>
<dbReference type="Gene3D" id="3.10.280.10">
    <property type="entry name" value="Mitochondrial glycoprotein"/>
    <property type="match status" value="1"/>
</dbReference>
<feature type="compositionally biased region" description="Polar residues" evidence="2">
    <location>
        <begin position="39"/>
        <end position="50"/>
    </location>
</feature>
<dbReference type="Pfam" id="PF02330">
    <property type="entry name" value="MAM33"/>
    <property type="match status" value="1"/>
</dbReference>
<evidence type="ECO:0000313" key="3">
    <source>
        <dbReference type="EMBL" id="GBM18905.1"/>
    </source>
</evidence>
<dbReference type="PANTHER" id="PTHR10826:SF1">
    <property type="entry name" value="COMPLEMENT COMPONENT 1 Q SUBCOMPONENT-BINDING PROTEIN, MITOCHONDRIAL"/>
    <property type="match status" value="1"/>
</dbReference>
<accession>A0A4Y2DTI7</accession>
<proteinExistence type="inferred from homology"/>
<dbReference type="GO" id="GO:0005759">
    <property type="term" value="C:mitochondrial matrix"/>
    <property type="evidence" value="ECO:0007669"/>
    <property type="project" value="InterPro"/>
</dbReference>
<sequence>MLPVDSMQLGHVKEELLKLTKKVIMAQRSLDRRAEETEQNNSRLSVMAQRSQDRKAEETEEKINSRLSAMVQHARDRRLNVITIRYKLFMQLELIFTPNLFRRECWVCVSLPHFSLPGNDALFDIARATLGHVCIIKITSNVNNSVDAEDTVLDPNDTKEPQEAEMMAKPEFTIEIKKGSKMLSFHCTFSQAVPEDDPGTEPYNDVFQISDISIHEGEFEDHTYLVSGDIMDGYLYDLLMNYLEERGISNDFAEKMIAYFTSYEHKLYIGLLQKMRSFVEK</sequence>
<keyword evidence="4" id="KW-1185">Reference proteome</keyword>
<dbReference type="InterPro" id="IPR003428">
    <property type="entry name" value="MAM33"/>
</dbReference>
<feature type="region of interest" description="Disordered" evidence="2">
    <location>
        <begin position="31"/>
        <end position="61"/>
    </location>
</feature>
<dbReference type="PANTHER" id="PTHR10826">
    <property type="entry name" value="COMPLEMENT COMPONENT 1"/>
    <property type="match status" value="1"/>
</dbReference>
<reference evidence="3 4" key="1">
    <citation type="journal article" date="2019" name="Sci. Rep.">
        <title>Orb-weaving spider Araneus ventricosus genome elucidates the spidroin gene catalogue.</title>
        <authorList>
            <person name="Kono N."/>
            <person name="Nakamura H."/>
            <person name="Ohtoshi R."/>
            <person name="Moran D.A.P."/>
            <person name="Shinohara A."/>
            <person name="Yoshida Y."/>
            <person name="Fujiwara M."/>
            <person name="Mori M."/>
            <person name="Tomita M."/>
            <person name="Arakawa K."/>
        </authorList>
    </citation>
    <scope>NUCLEOTIDE SEQUENCE [LARGE SCALE GENOMIC DNA]</scope>
</reference>
<dbReference type="SUPFAM" id="SSF54529">
    <property type="entry name" value="Mitochondrial glycoprotein MAM33-like"/>
    <property type="match status" value="1"/>
</dbReference>